<proteinExistence type="predicted"/>
<dbReference type="EMBL" id="LR798339">
    <property type="protein sequence ID" value="CAB5224890.1"/>
    <property type="molecule type" value="Genomic_DNA"/>
</dbReference>
<name>A0A6J7X5M8_9CAUD</name>
<organism evidence="1">
    <name type="scientific">uncultured Caudovirales phage</name>
    <dbReference type="NCBI Taxonomy" id="2100421"/>
    <lineage>
        <taxon>Viruses</taxon>
        <taxon>Duplodnaviria</taxon>
        <taxon>Heunggongvirae</taxon>
        <taxon>Uroviricota</taxon>
        <taxon>Caudoviricetes</taxon>
        <taxon>Peduoviridae</taxon>
        <taxon>Maltschvirus</taxon>
        <taxon>Maltschvirus maltsch</taxon>
    </lineage>
</organism>
<gene>
    <name evidence="1" type="ORF">UFOVP742_29</name>
</gene>
<sequence>MSAQVIDNLTEQLKTLKLKQIQMELQQEEQVESLKVAGKAIADMRARVIMYRHLVDKSHDCIAQLAERLRNRTPDDLSSYPGDRAALLDADLVLSQIYRTFQSEQA</sequence>
<accession>A0A6J7X5M8</accession>
<evidence type="ECO:0000313" key="1">
    <source>
        <dbReference type="EMBL" id="CAB5224890.1"/>
    </source>
</evidence>
<protein>
    <submittedName>
        <fullName evidence="1">Uncharacterized protein</fullName>
    </submittedName>
</protein>
<reference evidence="1" key="1">
    <citation type="submission" date="2020-05" db="EMBL/GenBank/DDBJ databases">
        <authorList>
            <person name="Chiriac C."/>
            <person name="Salcher M."/>
            <person name="Ghai R."/>
            <person name="Kavagutti S V."/>
        </authorList>
    </citation>
    <scope>NUCLEOTIDE SEQUENCE</scope>
</reference>